<evidence type="ECO:0000313" key="10">
    <source>
        <dbReference type="Proteomes" id="UP001166286"/>
    </source>
</evidence>
<dbReference type="InterPro" id="IPR019585">
    <property type="entry name" value="Rpn7/CSN1"/>
</dbReference>
<comment type="caution">
    <text evidence="9">The sequence shown here is derived from an EMBL/GenBank/DDBJ whole genome shotgun (WGS) entry which is preliminary data.</text>
</comment>
<dbReference type="Gene3D" id="1.25.40.570">
    <property type="match status" value="1"/>
</dbReference>
<dbReference type="PROSITE" id="PS50250">
    <property type="entry name" value="PCI"/>
    <property type="match status" value="1"/>
</dbReference>
<evidence type="ECO:0000256" key="1">
    <source>
        <dbReference type="ARBA" id="ARBA00004123"/>
    </source>
</evidence>
<evidence type="ECO:0000256" key="2">
    <source>
        <dbReference type="ARBA" id="ARBA00004496"/>
    </source>
</evidence>
<evidence type="ECO:0000259" key="8">
    <source>
        <dbReference type="PROSITE" id="PS50250"/>
    </source>
</evidence>
<sequence>MEPSYFVQARRAGRVVVEEPPKFDLDDYISKYKGRTRFDRLSLIGTSSSYLCLEALKAAIAEAKQGSDVGRYESAVSSLREISPTDPDAILDAAWVGTTKAQVKRNTDTLELELKTYKNNLIKESIRMGYDDLGNHYHRIGDLSKANKAYSQMREFCTTNSHIVIMNMHLINVCIDQRSWFAAQNHIQRIRGATGGQKFPEAEKNSAKLAAAHGLASLASGNYRDAAIDFIGTDPRMSQAKLDDPTDEEAYNEVLTPSDIAIYGGLCALATMERGELQERVLNNTDFRNYLELEPHIRRAITYFVSSKYSPCLQILDSYKADYLLDIYLQPHFQNLYHDIRCKAIRDCLAPFSCITMSALAKIFNSDEEAIMLEIQQMIKREQINARINSVDRVLYTKQKNGRVNVFDTALAAAKEYERTSHLRIMRMQVINAGLEVKGDSGRGQRGGGNINQEWAPPPSSSYESRGTTGSGPQHGGYNGAGDLMDGKSGTRG</sequence>
<reference evidence="9" key="1">
    <citation type="submission" date="2023-03" db="EMBL/GenBank/DDBJ databases">
        <title>Complete genome of Cladonia borealis.</title>
        <authorList>
            <person name="Park H."/>
        </authorList>
    </citation>
    <scope>NUCLEOTIDE SEQUENCE</scope>
    <source>
        <strain evidence="9">ANT050790</strain>
    </source>
</reference>
<dbReference type="GO" id="GO:0008180">
    <property type="term" value="C:COP9 signalosome"/>
    <property type="evidence" value="ECO:0007669"/>
    <property type="project" value="UniProtKB-KW"/>
</dbReference>
<dbReference type="InterPro" id="IPR036390">
    <property type="entry name" value="WH_DNA-bd_sf"/>
</dbReference>
<dbReference type="SUPFAM" id="SSF46785">
    <property type="entry name" value="Winged helix' DNA-binding domain"/>
    <property type="match status" value="1"/>
</dbReference>
<dbReference type="Proteomes" id="UP001166286">
    <property type="component" value="Unassembled WGS sequence"/>
</dbReference>
<name>A0AA39R6C7_9LECA</name>
<gene>
    <name evidence="9" type="ORF">JMJ35_001699</name>
</gene>
<evidence type="ECO:0000313" key="9">
    <source>
        <dbReference type="EMBL" id="KAK0515665.1"/>
    </source>
</evidence>
<proteinExistence type="inferred from homology"/>
<dbReference type="GO" id="GO:0005737">
    <property type="term" value="C:cytoplasm"/>
    <property type="evidence" value="ECO:0007669"/>
    <property type="project" value="UniProtKB-SubCell"/>
</dbReference>
<evidence type="ECO:0000256" key="6">
    <source>
        <dbReference type="ARBA" id="ARBA00023242"/>
    </source>
</evidence>
<accession>A0AA39R6C7</accession>
<evidence type="ECO:0000256" key="3">
    <source>
        <dbReference type="ARBA" id="ARBA00008793"/>
    </source>
</evidence>
<dbReference type="EMBL" id="JAFEKC020000003">
    <property type="protein sequence ID" value="KAK0515665.1"/>
    <property type="molecule type" value="Genomic_DNA"/>
</dbReference>
<keyword evidence="10" id="KW-1185">Reference proteome</keyword>
<feature type="compositionally biased region" description="Gly residues" evidence="7">
    <location>
        <begin position="469"/>
        <end position="480"/>
    </location>
</feature>
<comment type="similarity">
    <text evidence="3">Belongs to the CSN1 family.</text>
</comment>
<keyword evidence="6" id="KW-0539">Nucleus</keyword>
<protein>
    <recommendedName>
        <fullName evidence="8">PCI domain-containing protein</fullName>
    </recommendedName>
</protein>
<keyword evidence="5" id="KW-0736">Signalosome</keyword>
<feature type="region of interest" description="Disordered" evidence="7">
    <location>
        <begin position="437"/>
        <end position="493"/>
    </location>
</feature>
<dbReference type="InterPro" id="IPR011990">
    <property type="entry name" value="TPR-like_helical_dom_sf"/>
</dbReference>
<evidence type="ECO:0000256" key="4">
    <source>
        <dbReference type="ARBA" id="ARBA00022490"/>
    </source>
</evidence>
<organism evidence="9 10">
    <name type="scientific">Cladonia borealis</name>
    <dbReference type="NCBI Taxonomy" id="184061"/>
    <lineage>
        <taxon>Eukaryota</taxon>
        <taxon>Fungi</taxon>
        <taxon>Dikarya</taxon>
        <taxon>Ascomycota</taxon>
        <taxon>Pezizomycotina</taxon>
        <taxon>Lecanoromycetes</taxon>
        <taxon>OSLEUM clade</taxon>
        <taxon>Lecanoromycetidae</taxon>
        <taxon>Lecanorales</taxon>
        <taxon>Lecanorineae</taxon>
        <taxon>Cladoniaceae</taxon>
        <taxon>Cladonia</taxon>
    </lineage>
</organism>
<dbReference type="InterPro" id="IPR045135">
    <property type="entry name" value="Rpn7_N"/>
</dbReference>
<comment type="subcellular location">
    <subcellularLocation>
        <location evidence="2">Cytoplasm</location>
    </subcellularLocation>
    <subcellularLocation>
        <location evidence="1">Nucleus</location>
    </subcellularLocation>
</comment>
<dbReference type="SMART" id="SM00088">
    <property type="entry name" value="PINT"/>
    <property type="match status" value="1"/>
</dbReference>
<dbReference type="Pfam" id="PF10602">
    <property type="entry name" value="RPN7"/>
    <property type="match status" value="1"/>
</dbReference>
<dbReference type="PANTHER" id="PTHR14145:SF2">
    <property type="entry name" value="COP9 SIGNALOSOME COMPLEX SUBUNIT 1"/>
    <property type="match status" value="1"/>
</dbReference>
<keyword evidence="4" id="KW-0963">Cytoplasm</keyword>
<dbReference type="SUPFAM" id="SSF48452">
    <property type="entry name" value="TPR-like"/>
    <property type="match status" value="1"/>
</dbReference>
<feature type="domain" description="PCI" evidence="8">
    <location>
        <begin position="233"/>
        <end position="402"/>
    </location>
</feature>
<dbReference type="Pfam" id="PF01399">
    <property type="entry name" value="PCI"/>
    <property type="match status" value="1"/>
</dbReference>
<evidence type="ECO:0000256" key="7">
    <source>
        <dbReference type="SAM" id="MobiDB-lite"/>
    </source>
</evidence>
<dbReference type="AlphaFoldDB" id="A0AA39R6C7"/>
<dbReference type="InterPro" id="IPR000717">
    <property type="entry name" value="PCI_dom"/>
</dbReference>
<dbReference type="PANTHER" id="PTHR14145">
    <property type="entry name" value="26S PROTESOME SUBUNIT 6"/>
    <property type="match status" value="1"/>
</dbReference>
<evidence type="ECO:0000256" key="5">
    <source>
        <dbReference type="ARBA" id="ARBA00022790"/>
    </source>
</evidence>